<evidence type="ECO:0000256" key="8">
    <source>
        <dbReference type="ARBA" id="ARBA00022840"/>
    </source>
</evidence>
<dbReference type="CDD" id="cd16922">
    <property type="entry name" value="HATPase_EvgS-ArcB-TorS-like"/>
    <property type="match status" value="1"/>
</dbReference>
<dbReference type="SUPFAM" id="SSF47384">
    <property type="entry name" value="Homodimeric domain of signal transducing histidine kinase"/>
    <property type="match status" value="1"/>
</dbReference>
<gene>
    <name evidence="20" type="ORF">ACFPO9_11825</name>
</gene>
<sequence>MHHPLSPEQLSSIIDIAENAVVCTDEQHRIIFFNQGAERVFGWSAAEAIGKDLALLLPPRFRPGHDERMASFEHGQRAARRMGERGTIFALRKDGTEFPAEATISKSAAGGRRILTAILQDISERKAYERELELAKEKAEAAMQAKSMFLANMSHEIRTPLNAVIGMTSLLLHTGIDDEQRDYTETIRASGESLLAIINDLLDYSKLEVGRLDLERHAFEVRRCVEEALDLLATNASEKNLDLAYMIEPGVPATILADATRLRQVLVNLLSNAIKFTHHGEVVVTVSAEAQEGGGCRMAFAVRDTGIGIPPHRQEDVFSSFTQVDASTTRKYGGTGLGLTISRRLAEMMGGGLTLESEVGRGSTFTLTVLADAFDEQLAENVLRDRAATVRGRRILIVDDNATNRRILMKQALLWGMEPLAAASAVEAIDLVRDGHPFDVAVLDMQMPDMDGARLAAELRKHRDREALPLVLLTSVGQRQHKAGDAREMGAFSAWLNKPIKPAALLEALQQVLGERKSAAPRALPAAREAAVPASSLSILVAEDNTINQKVIRQLLRHLGYRADVVANGLEAVDALERQDYQVILMDMQMPEMDGLEATRRLRRRFQGANAPWIIAMTANAMPGDRERCLDAGMNDYVPKPIELDVLEKALAAATANVAARRRDEELLDPARIEQLRAIDDEASLLDEVIASFVGEVPQLLHKLAHAVREQDGQLLASTAHYLRSSIAFVGANRMRLPCTNLELMGKGQTFDGAQEQLADLTRAYDETQAALLGLRSV</sequence>
<evidence type="ECO:0000256" key="6">
    <source>
        <dbReference type="ARBA" id="ARBA00022692"/>
    </source>
</evidence>
<dbReference type="Gene3D" id="1.10.287.130">
    <property type="match status" value="1"/>
</dbReference>
<dbReference type="CDD" id="cd00082">
    <property type="entry name" value="HisKA"/>
    <property type="match status" value="1"/>
</dbReference>
<dbReference type="Pfam" id="PF13426">
    <property type="entry name" value="PAS_9"/>
    <property type="match status" value="1"/>
</dbReference>
<feature type="domain" description="HPt" evidence="19">
    <location>
        <begin position="682"/>
        <end position="775"/>
    </location>
</feature>
<dbReference type="SMART" id="SM00448">
    <property type="entry name" value="REC"/>
    <property type="match status" value="2"/>
</dbReference>
<dbReference type="Pfam" id="PF02518">
    <property type="entry name" value="HATPase_c"/>
    <property type="match status" value="1"/>
</dbReference>
<evidence type="ECO:0000256" key="1">
    <source>
        <dbReference type="ARBA" id="ARBA00000085"/>
    </source>
</evidence>
<evidence type="ECO:0000259" key="16">
    <source>
        <dbReference type="PROSITE" id="PS50110"/>
    </source>
</evidence>
<evidence type="ECO:0000256" key="10">
    <source>
        <dbReference type="ARBA" id="ARBA00023012"/>
    </source>
</evidence>
<evidence type="ECO:0000256" key="14">
    <source>
        <dbReference type="SAM" id="Coils"/>
    </source>
</evidence>
<dbReference type="Pfam" id="PF01627">
    <property type="entry name" value="Hpt"/>
    <property type="match status" value="1"/>
</dbReference>
<dbReference type="SMART" id="SM00388">
    <property type="entry name" value="HisKA"/>
    <property type="match status" value="1"/>
</dbReference>
<dbReference type="PROSITE" id="PS50894">
    <property type="entry name" value="HPT"/>
    <property type="match status" value="1"/>
</dbReference>
<dbReference type="SUPFAM" id="SSF55874">
    <property type="entry name" value="ATPase domain of HSP90 chaperone/DNA topoisomerase II/histidine kinase"/>
    <property type="match status" value="1"/>
</dbReference>
<dbReference type="Gene3D" id="3.40.50.2300">
    <property type="match status" value="2"/>
</dbReference>
<dbReference type="InterPro" id="IPR000014">
    <property type="entry name" value="PAS"/>
</dbReference>
<evidence type="ECO:0000313" key="21">
    <source>
        <dbReference type="Proteomes" id="UP001596086"/>
    </source>
</evidence>
<evidence type="ECO:0000256" key="9">
    <source>
        <dbReference type="ARBA" id="ARBA00022989"/>
    </source>
</evidence>
<evidence type="ECO:0000259" key="19">
    <source>
        <dbReference type="PROSITE" id="PS50894"/>
    </source>
</evidence>
<dbReference type="InterPro" id="IPR005467">
    <property type="entry name" value="His_kinase_dom"/>
</dbReference>
<feature type="domain" description="PAC" evidence="18">
    <location>
        <begin position="84"/>
        <end position="134"/>
    </location>
</feature>
<evidence type="ECO:0000256" key="2">
    <source>
        <dbReference type="ARBA" id="ARBA00004651"/>
    </source>
</evidence>
<accession>A0ABW0S128</accession>
<dbReference type="PROSITE" id="PS50112">
    <property type="entry name" value="PAS"/>
    <property type="match status" value="1"/>
</dbReference>
<comment type="caution">
    <text evidence="20">The sequence shown here is derived from an EMBL/GenBank/DDBJ whole genome shotgun (WGS) entry which is preliminary data.</text>
</comment>
<protein>
    <recommendedName>
        <fullName evidence="3">histidine kinase</fullName>
        <ecNumber evidence="3">2.7.13.3</ecNumber>
    </recommendedName>
</protein>
<dbReference type="InterPro" id="IPR003594">
    <property type="entry name" value="HATPase_dom"/>
</dbReference>
<dbReference type="Pfam" id="PF00512">
    <property type="entry name" value="HisKA"/>
    <property type="match status" value="1"/>
</dbReference>
<feature type="modified residue" description="Phosphohistidine" evidence="12">
    <location>
        <position position="721"/>
    </location>
</feature>
<keyword evidence="5 13" id="KW-0597">Phosphoprotein</keyword>
<dbReference type="PANTHER" id="PTHR45339:SF1">
    <property type="entry name" value="HYBRID SIGNAL TRANSDUCTION HISTIDINE KINASE J"/>
    <property type="match status" value="1"/>
</dbReference>
<dbReference type="CDD" id="cd17546">
    <property type="entry name" value="REC_hyHK_CKI1_RcsC-like"/>
    <property type="match status" value="1"/>
</dbReference>
<dbReference type="InterPro" id="IPR035965">
    <property type="entry name" value="PAS-like_dom_sf"/>
</dbReference>
<evidence type="ECO:0000256" key="13">
    <source>
        <dbReference type="PROSITE-ProRule" id="PRU00169"/>
    </source>
</evidence>
<evidence type="ECO:0000256" key="12">
    <source>
        <dbReference type="PROSITE-ProRule" id="PRU00110"/>
    </source>
</evidence>
<keyword evidence="4" id="KW-1003">Cell membrane</keyword>
<dbReference type="PROSITE" id="PS50110">
    <property type="entry name" value="RESPONSE_REGULATORY"/>
    <property type="match status" value="2"/>
</dbReference>
<keyword evidence="11" id="KW-0472">Membrane</keyword>
<reference evidence="21" key="1">
    <citation type="journal article" date="2019" name="Int. J. Syst. Evol. Microbiol.">
        <title>The Global Catalogue of Microorganisms (GCM) 10K type strain sequencing project: providing services to taxonomists for standard genome sequencing and annotation.</title>
        <authorList>
            <consortium name="The Broad Institute Genomics Platform"/>
            <consortium name="The Broad Institute Genome Sequencing Center for Infectious Disease"/>
            <person name="Wu L."/>
            <person name="Ma J."/>
        </authorList>
    </citation>
    <scope>NUCLEOTIDE SEQUENCE [LARGE SCALE GENOMIC DNA]</scope>
    <source>
        <strain evidence="21">CGMCC 4.5798</strain>
    </source>
</reference>
<keyword evidence="8" id="KW-0067">ATP-binding</keyword>
<dbReference type="InterPro" id="IPR001789">
    <property type="entry name" value="Sig_transdc_resp-reg_receiver"/>
</dbReference>
<evidence type="ECO:0000259" key="17">
    <source>
        <dbReference type="PROSITE" id="PS50112"/>
    </source>
</evidence>
<feature type="domain" description="Response regulatory" evidence="16">
    <location>
        <begin position="394"/>
        <end position="513"/>
    </location>
</feature>
<dbReference type="Gene3D" id="3.30.450.20">
    <property type="entry name" value="PAS domain"/>
    <property type="match status" value="1"/>
</dbReference>
<evidence type="ECO:0000313" key="20">
    <source>
        <dbReference type="EMBL" id="MFC5549203.1"/>
    </source>
</evidence>
<dbReference type="InterPro" id="IPR008207">
    <property type="entry name" value="Sig_transdc_His_kin_Hpt_dom"/>
</dbReference>
<feature type="modified residue" description="4-aspartylphosphate" evidence="13">
    <location>
        <position position="444"/>
    </location>
</feature>
<dbReference type="EMBL" id="JBHSMZ010000006">
    <property type="protein sequence ID" value="MFC5549203.1"/>
    <property type="molecule type" value="Genomic_DNA"/>
</dbReference>
<dbReference type="SUPFAM" id="SSF52172">
    <property type="entry name" value="CheY-like"/>
    <property type="match status" value="2"/>
</dbReference>
<evidence type="ECO:0000259" key="18">
    <source>
        <dbReference type="PROSITE" id="PS50113"/>
    </source>
</evidence>
<dbReference type="PANTHER" id="PTHR45339">
    <property type="entry name" value="HYBRID SIGNAL TRANSDUCTION HISTIDINE KINASE J"/>
    <property type="match status" value="1"/>
</dbReference>
<proteinExistence type="predicted"/>
<keyword evidence="10" id="KW-0902">Two-component regulatory system</keyword>
<evidence type="ECO:0000259" key="15">
    <source>
        <dbReference type="PROSITE" id="PS50109"/>
    </source>
</evidence>
<feature type="domain" description="Histidine kinase" evidence="15">
    <location>
        <begin position="152"/>
        <end position="373"/>
    </location>
</feature>
<dbReference type="Gene3D" id="1.20.120.160">
    <property type="entry name" value="HPT domain"/>
    <property type="match status" value="1"/>
</dbReference>
<dbReference type="RefSeq" id="WP_379770886.1">
    <property type="nucleotide sequence ID" value="NZ_JBHSMZ010000006.1"/>
</dbReference>
<dbReference type="SUPFAM" id="SSF55785">
    <property type="entry name" value="PYP-like sensor domain (PAS domain)"/>
    <property type="match status" value="1"/>
</dbReference>
<dbReference type="InterPro" id="IPR036890">
    <property type="entry name" value="HATPase_C_sf"/>
</dbReference>
<keyword evidence="7" id="KW-0547">Nucleotide-binding</keyword>
<evidence type="ECO:0000256" key="3">
    <source>
        <dbReference type="ARBA" id="ARBA00012438"/>
    </source>
</evidence>
<keyword evidence="6" id="KW-0812">Transmembrane</keyword>
<evidence type="ECO:0000256" key="11">
    <source>
        <dbReference type="ARBA" id="ARBA00023136"/>
    </source>
</evidence>
<feature type="domain" description="Response regulatory" evidence="16">
    <location>
        <begin position="538"/>
        <end position="655"/>
    </location>
</feature>
<feature type="modified residue" description="4-aspartylphosphate" evidence="13">
    <location>
        <position position="587"/>
    </location>
</feature>
<dbReference type="InterPro" id="IPR036641">
    <property type="entry name" value="HPT_dom_sf"/>
</dbReference>
<dbReference type="NCBIfam" id="TIGR00229">
    <property type="entry name" value="sensory_box"/>
    <property type="match status" value="1"/>
</dbReference>
<dbReference type="SUPFAM" id="SSF47226">
    <property type="entry name" value="Histidine-containing phosphotransfer domain, HPT domain"/>
    <property type="match status" value="1"/>
</dbReference>
<dbReference type="EC" id="2.7.13.3" evidence="3"/>
<feature type="coiled-coil region" evidence="14">
    <location>
        <begin position="118"/>
        <end position="145"/>
    </location>
</feature>
<keyword evidence="21" id="KW-1185">Reference proteome</keyword>
<dbReference type="SMART" id="SM00387">
    <property type="entry name" value="HATPase_c"/>
    <property type="match status" value="1"/>
</dbReference>
<evidence type="ECO:0000256" key="4">
    <source>
        <dbReference type="ARBA" id="ARBA00022475"/>
    </source>
</evidence>
<keyword evidence="14" id="KW-0175">Coiled coil</keyword>
<dbReference type="Gene3D" id="3.30.565.10">
    <property type="entry name" value="Histidine kinase-like ATPase, C-terminal domain"/>
    <property type="match status" value="1"/>
</dbReference>
<dbReference type="PRINTS" id="PR00344">
    <property type="entry name" value="BCTRLSENSOR"/>
</dbReference>
<dbReference type="Pfam" id="PF00072">
    <property type="entry name" value="Response_reg"/>
    <property type="match status" value="2"/>
</dbReference>
<dbReference type="InterPro" id="IPR000700">
    <property type="entry name" value="PAS-assoc_C"/>
</dbReference>
<dbReference type="PROSITE" id="PS50113">
    <property type="entry name" value="PAC"/>
    <property type="match status" value="1"/>
</dbReference>
<keyword evidence="9" id="KW-1133">Transmembrane helix</keyword>
<dbReference type="CDD" id="cd00130">
    <property type="entry name" value="PAS"/>
    <property type="match status" value="1"/>
</dbReference>
<dbReference type="InterPro" id="IPR011006">
    <property type="entry name" value="CheY-like_superfamily"/>
</dbReference>
<dbReference type="SMART" id="SM00091">
    <property type="entry name" value="PAS"/>
    <property type="match status" value="1"/>
</dbReference>
<name>A0ABW0S128_9BURK</name>
<dbReference type="InterPro" id="IPR036097">
    <property type="entry name" value="HisK_dim/P_sf"/>
</dbReference>
<dbReference type="Proteomes" id="UP001596086">
    <property type="component" value="Unassembled WGS sequence"/>
</dbReference>
<dbReference type="InterPro" id="IPR004358">
    <property type="entry name" value="Sig_transdc_His_kin-like_C"/>
</dbReference>
<organism evidence="20 21">
    <name type="scientific">Massilia aerilata</name>
    <dbReference type="NCBI Taxonomy" id="453817"/>
    <lineage>
        <taxon>Bacteria</taxon>
        <taxon>Pseudomonadati</taxon>
        <taxon>Pseudomonadota</taxon>
        <taxon>Betaproteobacteria</taxon>
        <taxon>Burkholderiales</taxon>
        <taxon>Oxalobacteraceae</taxon>
        <taxon>Telluria group</taxon>
        <taxon>Massilia</taxon>
    </lineage>
</organism>
<evidence type="ECO:0000256" key="7">
    <source>
        <dbReference type="ARBA" id="ARBA00022741"/>
    </source>
</evidence>
<dbReference type="InterPro" id="IPR003661">
    <property type="entry name" value="HisK_dim/P_dom"/>
</dbReference>
<comment type="catalytic activity">
    <reaction evidence="1">
        <text>ATP + protein L-histidine = ADP + protein N-phospho-L-histidine.</text>
        <dbReference type="EC" id="2.7.13.3"/>
    </reaction>
</comment>
<comment type="subcellular location">
    <subcellularLocation>
        <location evidence="2">Cell membrane</location>
        <topology evidence="2">Multi-pass membrane protein</topology>
    </subcellularLocation>
</comment>
<evidence type="ECO:0000256" key="5">
    <source>
        <dbReference type="ARBA" id="ARBA00022553"/>
    </source>
</evidence>
<feature type="domain" description="PAS" evidence="17">
    <location>
        <begin position="6"/>
        <end position="58"/>
    </location>
</feature>
<dbReference type="PROSITE" id="PS50109">
    <property type="entry name" value="HIS_KIN"/>
    <property type="match status" value="1"/>
</dbReference>